<dbReference type="Proteomes" id="UP000239874">
    <property type="component" value="Unassembled WGS sequence"/>
</dbReference>
<proteinExistence type="predicted"/>
<accession>A0A2S6AML2</accession>
<dbReference type="EMBL" id="PSZC01000014">
    <property type="protein sequence ID" value="PPJ36464.1"/>
    <property type="molecule type" value="Genomic_DNA"/>
</dbReference>
<organism evidence="1 2">
    <name type="scientific">Nocardia nova</name>
    <dbReference type="NCBI Taxonomy" id="37330"/>
    <lineage>
        <taxon>Bacteria</taxon>
        <taxon>Bacillati</taxon>
        <taxon>Actinomycetota</taxon>
        <taxon>Actinomycetes</taxon>
        <taxon>Mycobacteriales</taxon>
        <taxon>Nocardiaceae</taxon>
        <taxon>Nocardia</taxon>
    </lineage>
</organism>
<name>A0A2S6AML2_9NOCA</name>
<evidence type="ECO:0000313" key="2">
    <source>
        <dbReference type="Proteomes" id="UP000239874"/>
    </source>
</evidence>
<gene>
    <name evidence="1" type="ORF">C5E45_20685</name>
</gene>
<protein>
    <submittedName>
        <fullName evidence="1">Uncharacterized protein</fullName>
    </submittedName>
</protein>
<comment type="caution">
    <text evidence="1">The sequence shown here is derived from an EMBL/GenBank/DDBJ whole genome shotgun (WGS) entry which is preliminary data.</text>
</comment>
<evidence type="ECO:0000313" key="1">
    <source>
        <dbReference type="EMBL" id="PPJ36464.1"/>
    </source>
</evidence>
<reference evidence="1 2" key="1">
    <citation type="submission" date="2018-02" db="EMBL/GenBank/DDBJ databases">
        <title>8 Nocardia nova and 1 Nocardia cyriacigeorgica strain used for evolution to TMP-SMX.</title>
        <authorList>
            <person name="Mehta H."/>
            <person name="Weng J."/>
            <person name="Shamoo Y."/>
        </authorList>
    </citation>
    <scope>NUCLEOTIDE SEQUENCE [LARGE SCALE GENOMIC DNA]</scope>
    <source>
        <strain evidence="1 2">MDA3139</strain>
    </source>
</reference>
<sequence length="143" mass="15379">MPSRSGTWWVEDIPDWSYQSSCAAGFGTAHLRVFGDLGTDLVIVSERGIGASVTNSAEHTWAAVANDFGTHRGEVPVLLEHWPAGQGATDTEHLDQLVVIDGAPRWRRIWPVPEANPDHAENAAWTQAIGHTAIEGLSSSSPS</sequence>
<dbReference type="AlphaFoldDB" id="A0A2S6AML2"/>